<keyword evidence="1" id="KW-0812">Transmembrane</keyword>
<dbReference type="RefSeq" id="WP_119664362.1">
    <property type="nucleotide sequence ID" value="NZ_QXJK01000002.1"/>
</dbReference>
<feature type="transmembrane region" description="Helical" evidence="1">
    <location>
        <begin position="61"/>
        <end position="80"/>
    </location>
</feature>
<evidence type="ECO:0000256" key="1">
    <source>
        <dbReference type="SAM" id="Phobius"/>
    </source>
</evidence>
<organism evidence="2 3">
    <name type="scientific">Corynebacterium falsenii</name>
    <dbReference type="NCBI Taxonomy" id="108486"/>
    <lineage>
        <taxon>Bacteria</taxon>
        <taxon>Bacillati</taxon>
        <taxon>Actinomycetota</taxon>
        <taxon>Actinomycetes</taxon>
        <taxon>Mycobacteriales</taxon>
        <taxon>Corynebacteriaceae</taxon>
        <taxon>Corynebacterium</taxon>
    </lineage>
</organism>
<name>A0A418Q920_9CORY</name>
<gene>
    <name evidence="2" type="ORF">D3M95_02875</name>
</gene>
<evidence type="ECO:0000313" key="2">
    <source>
        <dbReference type="EMBL" id="RIX36232.1"/>
    </source>
</evidence>
<evidence type="ECO:0000313" key="3">
    <source>
        <dbReference type="Proteomes" id="UP000285278"/>
    </source>
</evidence>
<sequence>MTDHDTTKREDTRETVRLKHLDYIQSIVARMAHSSTQAKSWLLPVVTATFGYALTQRSGTVALLGIAAILLFGYMDASYLRQERAYRRLYNAVAAGKKIPELSLDPHDIDRKIPDADGDPSPRDKSDEEPSFWRKLRTAFRGWFFFDPRVWFSWSIFPFYGGFLAVGIAVLWYAVAR</sequence>
<keyword evidence="1" id="KW-1133">Transmembrane helix</keyword>
<accession>A0A418Q920</accession>
<dbReference type="EMBL" id="QXJK01000002">
    <property type="protein sequence ID" value="RIX36232.1"/>
    <property type="molecule type" value="Genomic_DNA"/>
</dbReference>
<protein>
    <submittedName>
        <fullName evidence="2">Uncharacterized protein</fullName>
    </submittedName>
</protein>
<reference evidence="2 3" key="1">
    <citation type="submission" date="2018-09" db="EMBL/GenBank/DDBJ databases">
        <title>Optimization and identification of Corynebacterium falsenii FN1-14 from fish paste.</title>
        <authorList>
            <person name="Daroonpunt R."/>
            <person name="Tanasupawat S."/>
        </authorList>
    </citation>
    <scope>NUCLEOTIDE SEQUENCE [LARGE SCALE GENOMIC DNA]</scope>
    <source>
        <strain evidence="2 3">FN1-14</strain>
    </source>
</reference>
<keyword evidence="1" id="KW-0472">Membrane</keyword>
<proteinExistence type="predicted"/>
<feature type="transmembrane region" description="Helical" evidence="1">
    <location>
        <begin position="151"/>
        <end position="175"/>
    </location>
</feature>
<comment type="caution">
    <text evidence="2">The sequence shown here is derived from an EMBL/GenBank/DDBJ whole genome shotgun (WGS) entry which is preliminary data.</text>
</comment>
<dbReference type="AlphaFoldDB" id="A0A418Q920"/>
<dbReference type="Proteomes" id="UP000285278">
    <property type="component" value="Unassembled WGS sequence"/>
</dbReference>
<dbReference type="OrthoDB" id="9784774at2"/>
<keyword evidence="3" id="KW-1185">Reference proteome</keyword>